<dbReference type="InterPro" id="IPR036890">
    <property type="entry name" value="HATPase_C_sf"/>
</dbReference>
<accession>A0AAE9I5E4</accession>
<comment type="similarity">
    <text evidence="1">Belongs to the heat shock protein 90 family.</text>
</comment>
<reference evidence="5" key="2">
    <citation type="submission" date="2022-05" db="EMBL/GenBank/DDBJ databases">
        <authorList>
            <person name="Kunte H.-J."/>
        </authorList>
    </citation>
    <scope>NUCLEOTIDE SEQUENCE</scope>
    <source>
        <strain evidence="5">G5</strain>
    </source>
</reference>
<dbReference type="EMBL" id="CP097331">
    <property type="protein sequence ID" value="URF06412.1"/>
    <property type="molecule type" value="Genomic_DNA"/>
</dbReference>
<dbReference type="GO" id="GO:0051082">
    <property type="term" value="F:unfolded protein binding"/>
    <property type="evidence" value="ECO:0007669"/>
    <property type="project" value="InterPro"/>
</dbReference>
<sequence>MSKIPFQVETTRVLEILSKQIYDSPYAMARENVQNGYDAVLIRASKEGRSPSEFSVKITASPQRIEICDEGIGMSEQVLRENFWRAGSSGKNNDEARAAGVIGTFGIGAMANFGVCERLQVDTRESGSDTGIRTVAVKSELTIGSDCISMEPIDSPLPVGTTLTADISPSAPLNVDALRNYLRPFVQFLTVPVVFNGELLSQQDPREAAGIGADWRSLARKENICVGGIAFDATLLSDGRQIAVIAENFAIDGKPSAGGMWLRQGAGQIMGLRSRFGLAPAPLPTYYQLGGYIDFPFLTPTAGREALTRESIQTSSQLVPPLEEALSEAIKDTDLADSLPLFQQHLLILNRIQWANRVSIQMSPGDNRVELGKLRETFPNVDLHWYAGQDPDTINTFSSEDNPLVRVSQQSPRRELQNRYLNEIVQLKEIPQTATVLATYPPSELTWQEVSLTFSIARVLRADYLIDEVAVEWVKIGYNVPMLTEMVGERLVIRLSRAWGAVQALLRVIEATPDVGDGMTKDFVRVHVYDKIKAFVPSSQRAGLDALQKTLARRRELYRLEMDDRGELEPLLAEYLAGKVDLGQVLTAAAQVSSAQTQRVSSDAVGNVENVLNDVVNAAVSPEPVQAISAPMAGSPILRLDTELRERLLTTDREVAQLNNHRMFLALSDRLFQLERDFFTFPHSTQVAWAGRRIVFLFGLANSPQNLYYDIELRGARNAGAAGGCPLITTTIVTKNKIFVPVPPALMDCFKVSDDPVEFYVRFDMLGHK</sequence>
<dbReference type="GO" id="GO:0005524">
    <property type="term" value="F:ATP binding"/>
    <property type="evidence" value="ECO:0007669"/>
    <property type="project" value="UniProtKB-KW"/>
</dbReference>
<dbReference type="SUPFAM" id="SSF55874">
    <property type="entry name" value="ATPase domain of HSP90 chaperone/DNA topoisomerase II/histidine kinase"/>
    <property type="match status" value="1"/>
</dbReference>
<dbReference type="RefSeq" id="WP_250025451.1">
    <property type="nucleotide sequence ID" value="NZ_CP097331.1"/>
</dbReference>
<keyword evidence="3 5" id="KW-0067">ATP-binding</keyword>
<dbReference type="Proteomes" id="UP001056132">
    <property type="component" value="Chromosome 2"/>
</dbReference>
<evidence type="ECO:0000256" key="3">
    <source>
        <dbReference type="ARBA" id="ARBA00022840"/>
    </source>
</evidence>
<evidence type="ECO:0000256" key="1">
    <source>
        <dbReference type="ARBA" id="ARBA00008239"/>
    </source>
</evidence>
<evidence type="ECO:0000313" key="6">
    <source>
        <dbReference type="Proteomes" id="UP001056132"/>
    </source>
</evidence>
<dbReference type="GO" id="GO:0016887">
    <property type="term" value="F:ATP hydrolysis activity"/>
    <property type="evidence" value="ECO:0007669"/>
    <property type="project" value="InterPro"/>
</dbReference>
<evidence type="ECO:0000256" key="4">
    <source>
        <dbReference type="ARBA" id="ARBA00023186"/>
    </source>
</evidence>
<proteinExistence type="inferred from homology"/>
<evidence type="ECO:0000313" key="5">
    <source>
        <dbReference type="EMBL" id="URF06412.1"/>
    </source>
</evidence>
<dbReference type="AlphaFoldDB" id="A0AAE9I5E4"/>
<reference evidence="5" key="1">
    <citation type="journal article" date="2022" name="Microbiol. Resour. Announc.">
        <title>Genome Sequence of Cupriavidus campinensis Strain G5, a Member of a Bacterial Consortium Capable of Polyethylene Degradation.</title>
        <authorList>
            <person name="Schneider B."/>
            <person name="Pfeiffer F."/>
            <person name="Dyall-Smith M."/>
            <person name="Kunte H.J."/>
        </authorList>
    </citation>
    <scope>NUCLEOTIDE SEQUENCE</scope>
    <source>
        <strain evidence="5">G5</strain>
    </source>
</reference>
<dbReference type="Gene3D" id="3.30.565.10">
    <property type="entry name" value="Histidine kinase-like ATPase, C-terminal domain"/>
    <property type="match status" value="1"/>
</dbReference>
<evidence type="ECO:0000256" key="2">
    <source>
        <dbReference type="ARBA" id="ARBA00022741"/>
    </source>
</evidence>
<protein>
    <submittedName>
        <fullName evidence="5">ATP-binding protein</fullName>
    </submittedName>
</protein>
<dbReference type="InterPro" id="IPR001404">
    <property type="entry name" value="Hsp90_fam"/>
</dbReference>
<organism evidence="5 6">
    <name type="scientific">Cupriavidus campinensis</name>
    <dbReference type="NCBI Taxonomy" id="151783"/>
    <lineage>
        <taxon>Bacteria</taxon>
        <taxon>Pseudomonadati</taxon>
        <taxon>Pseudomonadota</taxon>
        <taxon>Betaproteobacteria</taxon>
        <taxon>Burkholderiales</taxon>
        <taxon>Burkholderiaceae</taxon>
        <taxon>Cupriavidus</taxon>
    </lineage>
</organism>
<dbReference type="PANTHER" id="PTHR11528">
    <property type="entry name" value="HEAT SHOCK PROTEIN 90 FAMILY MEMBER"/>
    <property type="match status" value="1"/>
</dbReference>
<keyword evidence="4" id="KW-0143">Chaperone</keyword>
<name>A0AAE9I5E4_9BURK</name>
<keyword evidence="2" id="KW-0547">Nucleotide-binding</keyword>
<dbReference type="Pfam" id="PF13589">
    <property type="entry name" value="HATPase_c_3"/>
    <property type="match status" value="1"/>
</dbReference>
<gene>
    <name evidence="5" type="ORF">M5D45_25230</name>
</gene>
<dbReference type="KEGG" id="ccam:M5D45_25230"/>
<dbReference type="GO" id="GO:0140662">
    <property type="term" value="F:ATP-dependent protein folding chaperone"/>
    <property type="evidence" value="ECO:0007669"/>
    <property type="project" value="InterPro"/>
</dbReference>